<organism evidence="1">
    <name type="scientific">Sesamum latifolium</name>
    <dbReference type="NCBI Taxonomy" id="2727402"/>
    <lineage>
        <taxon>Eukaryota</taxon>
        <taxon>Viridiplantae</taxon>
        <taxon>Streptophyta</taxon>
        <taxon>Embryophyta</taxon>
        <taxon>Tracheophyta</taxon>
        <taxon>Spermatophyta</taxon>
        <taxon>Magnoliopsida</taxon>
        <taxon>eudicotyledons</taxon>
        <taxon>Gunneridae</taxon>
        <taxon>Pentapetalae</taxon>
        <taxon>asterids</taxon>
        <taxon>lamiids</taxon>
        <taxon>Lamiales</taxon>
        <taxon>Pedaliaceae</taxon>
        <taxon>Sesamum</taxon>
    </lineage>
</organism>
<dbReference type="EMBL" id="JACGWN010000003">
    <property type="protein sequence ID" value="KAL0454738.1"/>
    <property type="molecule type" value="Genomic_DNA"/>
</dbReference>
<evidence type="ECO:0000313" key="1">
    <source>
        <dbReference type="EMBL" id="KAL0454738.1"/>
    </source>
</evidence>
<proteinExistence type="predicted"/>
<gene>
    <name evidence="1" type="ORF">Slati_0813000</name>
</gene>
<accession>A0AAW2XKV6</accession>
<reference evidence="1" key="2">
    <citation type="journal article" date="2024" name="Plant">
        <title>Genomic evolution and insights into agronomic trait innovations of Sesamum species.</title>
        <authorList>
            <person name="Miao H."/>
            <person name="Wang L."/>
            <person name="Qu L."/>
            <person name="Liu H."/>
            <person name="Sun Y."/>
            <person name="Le M."/>
            <person name="Wang Q."/>
            <person name="Wei S."/>
            <person name="Zheng Y."/>
            <person name="Lin W."/>
            <person name="Duan Y."/>
            <person name="Cao H."/>
            <person name="Xiong S."/>
            <person name="Wang X."/>
            <person name="Wei L."/>
            <person name="Li C."/>
            <person name="Ma Q."/>
            <person name="Ju M."/>
            <person name="Zhao R."/>
            <person name="Li G."/>
            <person name="Mu C."/>
            <person name="Tian Q."/>
            <person name="Mei H."/>
            <person name="Zhang T."/>
            <person name="Gao T."/>
            <person name="Zhang H."/>
        </authorList>
    </citation>
    <scope>NUCLEOTIDE SEQUENCE</scope>
    <source>
        <strain evidence="1">KEN1</strain>
    </source>
</reference>
<reference evidence="1" key="1">
    <citation type="submission" date="2020-06" db="EMBL/GenBank/DDBJ databases">
        <authorList>
            <person name="Li T."/>
            <person name="Hu X."/>
            <person name="Zhang T."/>
            <person name="Song X."/>
            <person name="Zhang H."/>
            <person name="Dai N."/>
            <person name="Sheng W."/>
            <person name="Hou X."/>
            <person name="Wei L."/>
        </authorList>
    </citation>
    <scope>NUCLEOTIDE SEQUENCE</scope>
    <source>
        <strain evidence="1">KEN1</strain>
        <tissue evidence="1">Leaf</tissue>
    </source>
</reference>
<protein>
    <submittedName>
        <fullName evidence="1">Uncharacterized protein</fullName>
    </submittedName>
</protein>
<dbReference type="AlphaFoldDB" id="A0AAW2XKV6"/>
<name>A0AAW2XKV6_9LAMI</name>
<sequence>MDRTSFPKIHLLTQHENKTTAPNNRETRIFHSQPGSTMLLVVPMEPDAPLNSPHDCPLENL</sequence>
<comment type="caution">
    <text evidence="1">The sequence shown here is derived from an EMBL/GenBank/DDBJ whole genome shotgun (WGS) entry which is preliminary data.</text>
</comment>